<sequence length="145" mass="16026">MSNKAEKKKLLIPVKRLQKGVVVPKPSKLGDAGADARIIGFKKITIQETERELQDVNADSYTLKPLERIGCPLGFATAIPEGYYFKVVPRSGLALWEGLSILNSPGTIDSGYRNEWMAIVINLSNTDVTLKKGDRICQIILTRIV</sequence>
<dbReference type="Gene3D" id="2.70.40.10">
    <property type="match status" value="1"/>
</dbReference>
<feature type="domain" description="dUTPase-like" evidence="5">
    <location>
        <begin position="59"/>
        <end position="144"/>
    </location>
</feature>
<keyword evidence="3" id="KW-0378">Hydrolase</keyword>
<evidence type="ECO:0000313" key="6">
    <source>
        <dbReference type="EMBL" id="KKK95820.1"/>
    </source>
</evidence>
<dbReference type="EMBL" id="LAZR01046741">
    <property type="protein sequence ID" value="KKK95820.1"/>
    <property type="molecule type" value="Genomic_DNA"/>
</dbReference>
<comment type="caution">
    <text evidence="6">The sequence shown here is derived from an EMBL/GenBank/DDBJ whole genome shotgun (WGS) entry which is preliminary data.</text>
</comment>
<evidence type="ECO:0000259" key="5">
    <source>
        <dbReference type="Pfam" id="PF00692"/>
    </source>
</evidence>
<feature type="non-terminal residue" evidence="6">
    <location>
        <position position="145"/>
    </location>
</feature>
<dbReference type="CDD" id="cd07557">
    <property type="entry name" value="trimeric_dUTPase"/>
    <property type="match status" value="1"/>
</dbReference>
<dbReference type="InterPro" id="IPR008181">
    <property type="entry name" value="dUTPase"/>
</dbReference>
<accession>A0A0F9AC24</accession>
<dbReference type="SUPFAM" id="SSF51283">
    <property type="entry name" value="dUTPase-like"/>
    <property type="match status" value="1"/>
</dbReference>
<keyword evidence="4" id="KW-0546">Nucleotide metabolism</keyword>
<proteinExistence type="inferred from homology"/>
<dbReference type="Pfam" id="PF00692">
    <property type="entry name" value="dUTPase"/>
    <property type="match status" value="1"/>
</dbReference>
<dbReference type="InterPro" id="IPR029054">
    <property type="entry name" value="dUTPase-like"/>
</dbReference>
<organism evidence="6">
    <name type="scientific">marine sediment metagenome</name>
    <dbReference type="NCBI Taxonomy" id="412755"/>
    <lineage>
        <taxon>unclassified sequences</taxon>
        <taxon>metagenomes</taxon>
        <taxon>ecological metagenomes</taxon>
    </lineage>
</organism>
<dbReference type="GO" id="GO:0004170">
    <property type="term" value="F:dUTP diphosphatase activity"/>
    <property type="evidence" value="ECO:0007669"/>
    <property type="project" value="UniProtKB-EC"/>
</dbReference>
<dbReference type="GO" id="GO:0046081">
    <property type="term" value="P:dUTP catabolic process"/>
    <property type="evidence" value="ECO:0007669"/>
    <property type="project" value="InterPro"/>
</dbReference>
<comment type="similarity">
    <text evidence="1">Belongs to the dUTPase family.</text>
</comment>
<protein>
    <recommendedName>
        <fullName evidence="2">dUTP diphosphatase</fullName>
        <ecNumber evidence="2">3.6.1.23</ecNumber>
    </recommendedName>
</protein>
<reference evidence="6" key="1">
    <citation type="journal article" date="2015" name="Nature">
        <title>Complex archaea that bridge the gap between prokaryotes and eukaryotes.</title>
        <authorList>
            <person name="Spang A."/>
            <person name="Saw J.H."/>
            <person name="Jorgensen S.L."/>
            <person name="Zaremba-Niedzwiedzka K."/>
            <person name="Martijn J."/>
            <person name="Lind A.E."/>
            <person name="van Eijk R."/>
            <person name="Schleper C."/>
            <person name="Guy L."/>
            <person name="Ettema T.J."/>
        </authorList>
    </citation>
    <scope>NUCLEOTIDE SEQUENCE</scope>
</reference>
<name>A0A0F9AC24_9ZZZZ</name>
<dbReference type="AlphaFoldDB" id="A0A0F9AC24"/>
<evidence type="ECO:0000256" key="2">
    <source>
        <dbReference type="ARBA" id="ARBA00012379"/>
    </source>
</evidence>
<dbReference type="PANTHER" id="PTHR11241:SF0">
    <property type="entry name" value="DEOXYURIDINE 5'-TRIPHOSPHATE NUCLEOTIDOHYDROLASE"/>
    <property type="match status" value="1"/>
</dbReference>
<dbReference type="PANTHER" id="PTHR11241">
    <property type="entry name" value="DEOXYURIDINE 5'-TRIPHOSPHATE NUCLEOTIDOHYDROLASE"/>
    <property type="match status" value="1"/>
</dbReference>
<dbReference type="InterPro" id="IPR036157">
    <property type="entry name" value="dUTPase-like_sf"/>
</dbReference>
<evidence type="ECO:0000256" key="3">
    <source>
        <dbReference type="ARBA" id="ARBA00022801"/>
    </source>
</evidence>
<evidence type="ECO:0000256" key="4">
    <source>
        <dbReference type="ARBA" id="ARBA00023080"/>
    </source>
</evidence>
<gene>
    <name evidence="6" type="ORF">LCGC14_2668960</name>
</gene>
<evidence type="ECO:0000256" key="1">
    <source>
        <dbReference type="ARBA" id="ARBA00006581"/>
    </source>
</evidence>
<dbReference type="GO" id="GO:0000287">
    <property type="term" value="F:magnesium ion binding"/>
    <property type="evidence" value="ECO:0007669"/>
    <property type="project" value="InterPro"/>
</dbReference>
<dbReference type="InterPro" id="IPR033704">
    <property type="entry name" value="dUTPase_trimeric"/>
</dbReference>
<dbReference type="GO" id="GO:0006226">
    <property type="term" value="P:dUMP biosynthetic process"/>
    <property type="evidence" value="ECO:0007669"/>
    <property type="project" value="InterPro"/>
</dbReference>
<dbReference type="EC" id="3.6.1.23" evidence="2"/>